<dbReference type="AlphaFoldDB" id="G0V2H8"/>
<dbReference type="PANTHER" id="PTHR10926:SF73">
    <property type="entry name" value="LEM3 (LIGAND-EFFECT MODULATOR 3) FAMILY _ CDC50 FAMILY"/>
    <property type="match status" value="1"/>
</dbReference>
<sequence>MVRGNAAGASPFNFVDKGEGSSEAKSSGAFKKYGRTRYGGNPISQQTLPSVYVYFGPRLVIPLLFMVSILFGASSAVLLWEKMQYELRKDYHDINRYQYMPGYNNHTNSSSERLRTFEVEGVKHSQGTRTTLRFKLERDMEAPVYLYYTLGNFYQNFRAFHEGRSLDMLRGSGSIINKYPECLPYERPGYSSNEGEKVVRVNVEGKVVELKYNDFFYHPCGIAPWSKFNDTFVLYRVTNGGADGRESFEMICNTSDFGPRGEPLNQSSAPNHCKKKGITWRADEEIRFKPLKGDPKLWSLRYPYASDNVYLTNGWYLNEPGHSLTDPEDYDLQVWIRSAFLPSFSKLFRIIDKRLEKGEYLLEVEEYFDVTTFGGTKGLLLHTASSLGRTRHRFGIAFLAVGSVAFVLATAFAIQYCNCKHGHLQLVPPKVDWYTFSVVGTEIQNYYNLRTKRYEIVSPSSEEEDL</sequence>
<dbReference type="PANTHER" id="PTHR10926">
    <property type="entry name" value="CELL CYCLE CONTROL PROTEIN 50"/>
    <property type="match status" value="1"/>
</dbReference>
<keyword evidence="3 7" id="KW-0812">Transmembrane</keyword>
<evidence type="ECO:0000256" key="6">
    <source>
        <dbReference type="PIRNR" id="PIRNR015840"/>
    </source>
</evidence>
<feature type="transmembrane region" description="Helical" evidence="7">
    <location>
        <begin position="394"/>
        <end position="416"/>
    </location>
</feature>
<reference evidence="8" key="1">
    <citation type="journal article" date="2012" name="Proc. Natl. Acad. Sci. U.S.A.">
        <title>Antigenic diversity is generated by distinct evolutionary mechanisms in African trypanosome species.</title>
        <authorList>
            <person name="Jackson A.P."/>
            <person name="Berry A."/>
            <person name="Aslett M."/>
            <person name="Allison H.C."/>
            <person name="Burton P."/>
            <person name="Vavrova-Anderson J."/>
            <person name="Brown R."/>
            <person name="Browne H."/>
            <person name="Corton N."/>
            <person name="Hauser H."/>
            <person name="Gamble J."/>
            <person name="Gilderthorp R."/>
            <person name="Marcello L."/>
            <person name="McQuillan J."/>
            <person name="Otto T.D."/>
            <person name="Quail M.A."/>
            <person name="Sanders M.J."/>
            <person name="van Tonder A."/>
            <person name="Ginger M.L."/>
            <person name="Field M.C."/>
            <person name="Barry J.D."/>
            <person name="Hertz-Fowler C."/>
            <person name="Berriman M."/>
        </authorList>
    </citation>
    <scope>NUCLEOTIDE SEQUENCE</scope>
    <source>
        <strain evidence="8">IL3000</strain>
    </source>
</reference>
<protein>
    <submittedName>
        <fullName evidence="8">Uncharacterized protein TCIL3000_11_13560</fullName>
    </submittedName>
</protein>
<evidence type="ECO:0000256" key="2">
    <source>
        <dbReference type="ARBA" id="ARBA00009457"/>
    </source>
</evidence>
<gene>
    <name evidence="8" type="ORF">TCIL3000_11_13560</name>
</gene>
<dbReference type="Pfam" id="PF03381">
    <property type="entry name" value="CDC50"/>
    <property type="match status" value="1"/>
</dbReference>
<keyword evidence="5 6" id="KW-0472">Membrane</keyword>
<comment type="subcellular location">
    <subcellularLocation>
        <location evidence="1">Membrane</location>
    </subcellularLocation>
</comment>
<dbReference type="GO" id="GO:0005783">
    <property type="term" value="C:endoplasmic reticulum"/>
    <property type="evidence" value="ECO:0007669"/>
    <property type="project" value="TreeGrafter"/>
</dbReference>
<feature type="transmembrane region" description="Helical" evidence="7">
    <location>
        <begin position="59"/>
        <end position="80"/>
    </location>
</feature>
<proteinExistence type="inferred from homology"/>
<evidence type="ECO:0000256" key="5">
    <source>
        <dbReference type="ARBA" id="ARBA00023136"/>
    </source>
</evidence>
<evidence type="ECO:0000313" key="8">
    <source>
        <dbReference type="EMBL" id="CCC95850.1"/>
    </source>
</evidence>
<organism evidence="8">
    <name type="scientific">Trypanosoma congolense (strain IL3000)</name>
    <dbReference type="NCBI Taxonomy" id="1068625"/>
    <lineage>
        <taxon>Eukaryota</taxon>
        <taxon>Discoba</taxon>
        <taxon>Euglenozoa</taxon>
        <taxon>Kinetoplastea</taxon>
        <taxon>Metakinetoplastina</taxon>
        <taxon>Trypanosomatida</taxon>
        <taxon>Trypanosomatidae</taxon>
        <taxon>Trypanosoma</taxon>
        <taxon>Nannomonas</taxon>
    </lineage>
</organism>
<evidence type="ECO:0000256" key="7">
    <source>
        <dbReference type="SAM" id="Phobius"/>
    </source>
</evidence>
<dbReference type="GO" id="GO:0005794">
    <property type="term" value="C:Golgi apparatus"/>
    <property type="evidence" value="ECO:0007669"/>
    <property type="project" value="TreeGrafter"/>
</dbReference>
<evidence type="ECO:0000256" key="3">
    <source>
        <dbReference type="ARBA" id="ARBA00022692"/>
    </source>
</evidence>
<dbReference type="VEuPathDB" id="TriTrypDB:TcIL3000.11.13560"/>
<keyword evidence="4 7" id="KW-1133">Transmembrane helix</keyword>
<comment type="similarity">
    <text evidence="2 6">Belongs to the CDC50/LEM3 family.</text>
</comment>
<dbReference type="InterPro" id="IPR005045">
    <property type="entry name" value="CDC50/LEM3_fam"/>
</dbReference>
<accession>G0V2H8</accession>
<evidence type="ECO:0000256" key="1">
    <source>
        <dbReference type="ARBA" id="ARBA00004370"/>
    </source>
</evidence>
<name>G0V2H8_TRYCI</name>
<dbReference type="EMBL" id="HE575324">
    <property type="protein sequence ID" value="CCC95850.1"/>
    <property type="molecule type" value="Genomic_DNA"/>
</dbReference>
<dbReference type="PIRSF" id="PIRSF015840">
    <property type="entry name" value="DUF284_TM_euk"/>
    <property type="match status" value="1"/>
</dbReference>
<evidence type="ECO:0000256" key="4">
    <source>
        <dbReference type="ARBA" id="ARBA00022989"/>
    </source>
</evidence>
<dbReference type="GO" id="GO:0005886">
    <property type="term" value="C:plasma membrane"/>
    <property type="evidence" value="ECO:0007669"/>
    <property type="project" value="TreeGrafter"/>
</dbReference>